<gene>
    <name evidence="2" type="ORF">B0T24DRAFT_593882</name>
</gene>
<feature type="compositionally biased region" description="Basic and acidic residues" evidence="1">
    <location>
        <begin position="279"/>
        <end position="297"/>
    </location>
</feature>
<evidence type="ECO:0000313" key="3">
    <source>
        <dbReference type="Proteomes" id="UP001287356"/>
    </source>
</evidence>
<evidence type="ECO:0000313" key="2">
    <source>
        <dbReference type="EMBL" id="KAK3373721.1"/>
    </source>
</evidence>
<reference evidence="2" key="1">
    <citation type="journal article" date="2023" name="Mol. Phylogenet. Evol.">
        <title>Genome-scale phylogeny and comparative genomics of the fungal order Sordariales.</title>
        <authorList>
            <person name="Hensen N."/>
            <person name="Bonometti L."/>
            <person name="Westerberg I."/>
            <person name="Brannstrom I.O."/>
            <person name="Guillou S."/>
            <person name="Cros-Aarteil S."/>
            <person name="Calhoun S."/>
            <person name="Haridas S."/>
            <person name="Kuo A."/>
            <person name="Mondo S."/>
            <person name="Pangilinan J."/>
            <person name="Riley R."/>
            <person name="LaButti K."/>
            <person name="Andreopoulos B."/>
            <person name="Lipzen A."/>
            <person name="Chen C."/>
            <person name="Yan M."/>
            <person name="Daum C."/>
            <person name="Ng V."/>
            <person name="Clum A."/>
            <person name="Steindorff A."/>
            <person name="Ohm R.A."/>
            <person name="Martin F."/>
            <person name="Silar P."/>
            <person name="Natvig D.O."/>
            <person name="Lalanne C."/>
            <person name="Gautier V."/>
            <person name="Ament-Velasquez S.L."/>
            <person name="Kruys A."/>
            <person name="Hutchinson M.I."/>
            <person name="Powell A.J."/>
            <person name="Barry K."/>
            <person name="Miller A.N."/>
            <person name="Grigoriev I.V."/>
            <person name="Debuchy R."/>
            <person name="Gladieux P."/>
            <person name="Hiltunen Thoren M."/>
            <person name="Johannesson H."/>
        </authorList>
    </citation>
    <scope>NUCLEOTIDE SEQUENCE</scope>
    <source>
        <strain evidence="2">CBS 958.72</strain>
    </source>
</reference>
<keyword evidence="3" id="KW-1185">Reference proteome</keyword>
<sequence>MSEEAIFTLVALNPEAQFICKCRGKYENDNGSSTMRLFVETKSETYRDTISLPKGYKSNKKGGRLLSFGIAVGHDVCLDPQKAYRDISSRRMFSDDECYFSFNESKELCLHDTSDGGTTKIDDGHGVILADARTNTVIIPKTTKHVAIKIGRGEGAVFLFKWGGPDNDIEGAINNMRSTFNAGNKVSGIVENRINPNKATPPGQGGDPKKPQVHSSQLVFDVARGDAAPKPSPELHRSQDVTQATTASPAAVKRVREFDATRQDAAATLPSELPRPIVRARDDAASKPPPELHRSHDVTQATTASPAAVERVREFDATRQDAAPNPPSELPRLIVRARDDAASAATSGVNVQRVKRQLTINSKEEHLPDARRRQEIDVRQPLGGASVNSYEDNMNMNAEELRIMAMRSRA</sequence>
<dbReference type="Proteomes" id="UP001287356">
    <property type="component" value="Unassembled WGS sequence"/>
</dbReference>
<reference evidence="2" key="2">
    <citation type="submission" date="2023-06" db="EMBL/GenBank/DDBJ databases">
        <authorList>
            <consortium name="Lawrence Berkeley National Laboratory"/>
            <person name="Haridas S."/>
            <person name="Hensen N."/>
            <person name="Bonometti L."/>
            <person name="Westerberg I."/>
            <person name="Brannstrom I.O."/>
            <person name="Guillou S."/>
            <person name="Cros-Aarteil S."/>
            <person name="Calhoun S."/>
            <person name="Kuo A."/>
            <person name="Mondo S."/>
            <person name="Pangilinan J."/>
            <person name="Riley R."/>
            <person name="Labutti K."/>
            <person name="Andreopoulos B."/>
            <person name="Lipzen A."/>
            <person name="Chen C."/>
            <person name="Yanf M."/>
            <person name="Daum C."/>
            <person name="Ng V."/>
            <person name="Clum A."/>
            <person name="Steindorff A."/>
            <person name="Ohm R."/>
            <person name="Martin F."/>
            <person name="Silar P."/>
            <person name="Natvig D."/>
            <person name="Lalanne C."/>
            <person name="Gautier V."/>
            <person name="Ament-Velasquez S.L."/>
            <person name="Kruys A."/>
            <person name="Hutchinson M.I."/>
            <person name="Powell A.J."/>
            <person name="Barry K."/>
            <person name="Miller A.N."/>
            <person name="Grigoriev I.V."/>
            <person name="Debuchy R."/>
            <person name="Gladieux P."/>
            <person name="Thoren M.H."/>
            <person name="Johannesson H."/>
        </authorList>
    </citation>
    <scope>NUCLEOTIDE SEQUENCE</scope>
    <source>
        <strain evidence="2">CBS 958.72</strain>
    </source>
</reference>
<dbReference type="AlphaFoldDB" id="A0AAE0N7M1"/>
<comment type="caution">
    <text evidence="2">The sequence shown here is derived from an EMBL/GenBank/DDBJ whole genome shotgun (WGS) entry which is preliminary data.</text>
</comment>
<organism evidence="2 3">
    <name type="scientific">Lasiosphaeria ovina</name>
    <dbReference type="NCBI Taxonomy" id="92902"/>
    <lineage>
        <taxon>Eukaryota</taxon>
        <taxon>Fungi</taxon>
        <taxon>Dikarya</taxon>
        <taxon>Ascomycota</taxon>
        <taxon>Pezizomycotina</taxon>
        <taxon>Sordariomycetes</taxon>
        <taxon>Sordariomycetidae</taxon>
        <taxon>Sordariales</taxon>
        <taxon>Lasiosphaeriaceae</taxon>
        <taxon>Lasiosphaeria</taxon>
    </lineage>
</organism>
<name>A0AAE0N7M1_9PEZI</name>
<evidence type="ECO:0000256" key="1">
    <source>
        <dbReference type="SAM" id="MobiDB-lite"/>
    </source>
</evidence>
<accession>A0AAE0N7M1</accession>
<protein>
    <submittedName>
        <fullName evidence="2">Uncharacterized protein</fullName>
    </submittedName>
</protein>
<dbReference type="EMBL" id="JAULSN010000004">
    <property type="protein sequence ID" value="KAK3373721.1"/>
    <property type="molecule type" value="Genomic_DNA"/>
</dbReference>
<feature type="region of interest" description="Disordered" evidence="1">
    <location>
        <begin position="193"/>
        <end position="252"/>
    </location>
</feature>
<proteinExistence type="predicted"/>
<feature type="region of interest" description="Disordered" evidence="1">
    <location>
        <begin position="264"/>
        <end position="307"/>
    </location>
</feature>